<comment type="similarity">
    <text evidence="4">Belongs to the WD repeat MDV1/CAF4 family.</text>
</comment>
<dbReference type="SUPFAM" id="SSF50978">
    <property type="entry name" value="WD40 repeat-like"/>
    <property type="match status" value="3"/>
</dbReference>
<feature type="repeat" description="WD" evidence="7">
    <location>
        <begin position="1665"/>
        <end position="1706"/>
    </location>
</feature>
<feature type="repeat" description="WD" evidence="7">
    <location>
        <begin position="1623"/>
        <end position="1664"/>
    </location>
</feature>
<feature type="repeat" description="WD" evidence="7">
    <location>
        <begin position="1077"/>
        <end position="1118"/>
    </location>
</feature>
<dbReference type="GO" id="GO:0035097">
    <property type="term" value="C:histone methyltransferase complex"/>
    <property type="evidence" value="ECO:0007669"/>
    <property type="project" value="UniProtKB-ARBA"/>
</dbReference>
<dbReference type="PROSITE" id="PS00678">
    <property type="entry name" value="WD_REPEATS_1"/>
    <property type="match status" value="18"/>
</dbReference>
<evidence type="ECO:0000259" key="10">
    <source>
        <dbReference type="Pfam" id="PF24883"/>
    </source>
</evidence>
<dbReference type="GeneID" id="43613593"/>
<dbReference type="PANTHER" id="PTHR22847:SF637">
    <property type="entry name" value="WD REPEAT DOMAIN 5B"/>
    <property type="match status" value="1"/>
</dbReference>
<dbReference type="PROSITE" id="PS50082">
    <property type="entry name" value="WD_REPEATS_2"/>
    <property type="match status" value="18"/>
</dbReference>
<evidence type="ECO:0000313" key="12">
    <source>
        <dbReference type="Proteomes" id="UP000011096"/>
    </source>
</evidence>
<organism evidence="11 12">
    <name type="scientific">Colletotrichum fructicola (strain Nara gc5)</name>
    <name type="common">Anthracnose fungus</name>
    <name type="synonym">Colletotrichum gloeosporioides (strain Nara gc5)</name>
    <dbReference type="NCBI Taxonomy" id="1213859"/>
    <lineage>
        <taxon>Eukaryota</taxon>
        <taxon>Fungi</taxon>
        <taxon>Dikarya</taxon>
        <taxon>Ascomycota</taxon>
        <taxon>Pezizomycotina</taxon>
        <taxon>Sordariomycetes</taxon>
        <taxon>Hypocreomycetidae</taxon>
        <taxon>Glomerellales</taxon>
        <taxon>Glomerellaceae</taxon>
        <taxon>Colletotrichum</taxon>
        <taxon>Colletotrichum gloeosporioides species complex</taxon>
    </lineage>
</organism>
<feature type="repeat" description="WD" evidence="7">
    <location>
        <begin position="1245"/>
        <end position="1286"/>
    </location>
</feature>
<dbReference type="RefSeq" id="XP_066007387.1">
    <property type="nucleotide sequence ID" value="XM_066153128.1"/>
</dbReference>
<reference evidence="11 12" key="2">
    <citation type="submission" date="2020-04" db="EMBL/GenBank/DDBJ databases">
        <title>Genome sequencing and assembly of multiple isolates from the Colletotrichum gloeosporioides species complex.</title>
        <authorList>
            <person name="Gan P."/>
            <person name="Shirasu K."/>
        </authorList>
    </citation>
    <scope>NUCLEOTIDE SEQUENCE [LARGE SCALE GENOMIC DNA]</scope>
    <source>
        <strain evidence="11 12">Nara gc5</strain>
    </source>
</reference>
<dbReference type="InterPro" id="IPR015943">
    <property type="entry name" value="WD40/YVTN_repeat-like_dom_sf"/>
</dbReference>
<proteinExistence type="inferred from homology"/>
<evidence type="ECO:0000256" key="5">
    <source>
        <dbReference type="ARBA" id="ARBA00039789"/>
    </source>
</evidence>
<dbReference type="PRINTS" id="PR00320">
    <property type="entry name" value="GPROTEINBRPT"/>
</dbReference>
<evidence type="ECO:0000259" key="9">
    <source>
        <dbReference type="Pfam" id="PF01048"/>
    </source>
</evidence>
<dbReference type="InterPro" id="IPR019775">
    <property type="entry name" value="WD40_repeat_CS"/>
</dbReference>
<dbReference type="SUPFAM" id="SSF52540">
    <property type="entry name" value="P-loop containing nucleoside triphosphate hydrolases"/>
    <property type="match status" value="1"/>
</dbReference>
<feature type="region of interest" description="Disordered" evidence="8">
    <location>
        <begin position="1"/>
        <end position="53"/>
    </location>
</feature>
<feature type="repeat" description="WD" evidence="7">
    <location>
        <begin position="951"/>
        <end position="992"/>
    </location>
</feature>
<accession>A0A7J6IHT8</accession>
<feature type="compositionally biased region" description="Polar residues" evidence="8">
    <location>
        <begin position="42"/>
        <end position="51"/>
    </location>
</feature>
<dbReference type="SUPFAM" id="SSF63829">
    <property type="entry name" value="Calcium-dependent phosphotriesterase"/>
    <property type="match status" value="1"/>
</dbReference>
<feature type="repeat" description="WD" evidence="7">
    <location>
        <begin position="1161"/>
        <end position="1202"/>
    </location>
</feature>
<dbReference type="Proteomes" id="UP000011096">
    <property type="component" value="Unassembled WGS sequence"/>
</dbReference>
<dbReference type="InterPro" id="IPR027417">
    <property type="entry name" value="P-loop_NTPase"/>
</dbReference>
<sequence>MPDLSRSAKPEDDIGTIAWASAGGGPKRDRSAELPSGADIDNPNSRASQRFRTIDASKNGPAISSGEYTVGWVCALPLEMAAAKGMLDQIHPDLPQQDPADHNNYILGQIQGHNVVIACLPAGIYGTITAATVAKDLLRTFKSVRFGLLVGIGGGAPSRTNDIRLGDVVVSQPTGTSGGTIQYDRGKTVQDGKFQRTGSLNSPPQVLLTGLGRLQADHMTEDSKIPQYLSELVQKSPKMMRKKFSYQGSSNDCLYQAEYEHTEQDSTCDQFIHYGIIASGNQVIKHGKTRDQMAKELGALCFEMEAAGLQDFPCLIVRGICDYSDSHKNKKWQEYAAATAAAFTKELLSVIRPNKVLDEKPIQELVSVAKEHLQVSVHQRDISAEQLAELKLQSRMLKDHPITLPAVLEARYDSRDYQDSPRCESGTRVRIQETIYSWADDDFGEPFFWLVGPAGTGKSTVARTITDSWAEQKRLAAGYFFKRGEKGRNDTKHLRRSIDSLGTDEIGERGLETQFDKLIMGPLMALVSVNMSQPPMVIIIDALDECERPEHLSQIIKLLDKLRDIHAVRLRILFTSRSAPEVNKAFEPLIDHKNARKLELHRVFFEDTKTDIQTFLMVRFAEIKTSRDVQQDPWPDVEDLTRMVQLATSPEPLFIYAATLCRFVYDEKRPSNPKKQLKLWLKQCEEGKSQLHQIYDPILRQILLSDEGAESDQQLQFLGALVLLATPLSAASLTALLNMDIDDVKWWLRELHAVLDIPSESHRPIRLLHKSFSDFLLHPDDTGNRLRRDICDIRRPAVLRDEIDKEVVDTHIPVDLRYACLYWVYHLQQSEGSLGDDVYVFLTTHLLHWLEVLGLLGNAWDGVAAIQQLVKMCQQDPNAPEELRAFITDASHVVANFASMIQQTPLQIYAALILFCPVASKVRERCYNQHLPNLPCVHGVKSEWDALRQTLEGHTSSVLAVAFSPDGQLVASASDDKTVRLWDAATGAPRPTLEGHTGYVLAVAFSPDGQLVASASYDKTVRLWDAATGAPRQTLEGHTSSVLAVAFSPDGQLVASASGDKTVRLWDAATGAPRQTLEGHTSDVSAVAFSPDGKLVASASYDRTVRLWDAATGAPRPTLEGHTGYVRAVAFSPDGQLVASASDDKTVRLWDAATGAPRPTLEGHTGYVLAVAFSPDGKLVASASYDRTVRLWDAATGAPRPTLEGHTSSVLAVAFSPDGQLVASASDDKTVRLWDAATGAPRQTLEGHTSSVLAVAFSPDGQLVASASGDKTVRLWDAATGAPRPTLEGHTGYVRAVAFSPDGQLVASASDDKTVRLWDAATGAPRPTLEGHTGYVLAVAFSPDGKLVASASYDRTVRLWDAATGAPRPTLEGHTSSVLAVAFSPDGQLVASASDDKTVRLWDAATGAPRQTLEGHTSSVLAVAFSPDGQLVASASGDKTVRLWDAATGAPRPTLEGHTGYVRAVAFSPDGQLVASASDDKTVRLWDAATGAPRPTLEGHTGYVLAVAFSPDGKLVASASYDRTVRLWDAATGAPRPTLEGHTSSVLAVAFSPDGQLVASASDDKTVRLWDAATGAPRQTLEGHTSSVLAVAFSPDGQLVASASYDKTVRLWDAATGAPRQTLEGHTSSVLAVAFSPDGKLVASASYDRTVRLWDAATGAPRQTLEGHTDWVNAVAFSPDGQVVASASDDDTVRLWDAATGALRQTLEGFTRTLAFDPCSRSRLLTDFGAVDVVTGSLTAEPYPRGETSSSSAIRGLGISPDRTWIMEGEKNIIWLANEYRPTASAIRGSVIFIGCASGRVIRILATSQNP</sequence>
<keyword evidence="3" id="KW-0175">Coiled coil</keyword>
<dbReference type="InterPro" id="IPR035994">
    <property type="entry name" value="Nucleoside_phosphorylase_sf"/>
</dbReference>
<feature type="repeat" description="WD" evidence="7">
    <location>
        <begin position="993"/>
        <end position="1034"/>
    </location>
</feature>
<dbReference type="InParanoid" id="A0A7J6IHT8"/>
<evidence type="ECO:0000256" key="1">
    <source>
        <dbReference type="ARBA" id="ARBA00022574"/>
    </source>
</evidence>
<dbReference type="OrthoDB" id="538223at2759"/>
<comment type="caution">
    <text evidence="11">The sequence shown here is derived from an EMBL/GenBank/DDBJ whole genome shotgun (WGS) entry which is preliminary data.</text>
</comment>
<name>A0A7J6IHT8_COLFN</name>
<dbReference type="PROSITE" id="PS50294">
    <property type="entry name" value="WD_REPEATS_REGION"/>
    <property type="match status" value="18"/>
</dbReference>
<keyword evidence="2" id="KW-0677">Repeat</keyword>
<feature type="repeat" description="WD" evidence="7">
    <location>
        <begin position="1539"/>
        <end position="1580"/>
    </location>
</feature>
<dbReference type="InterPro" id="IPR001680">
    <property type="entry name" value="WD40_rpt"/>
</dbReference>
<evidence type="ECO:0000256" key="4">
    <source>
        <dbReference type="ARBA" id="ARBA00038415"/>
    </source>
</evidence>
<evidence type="ECO:0000313" key="11">
    <source>
        <dbReference type="EMBL" id="KAF4476091.1"/>
    </source>
</evidence>
<feature type="repeat" description="WD" evidence="7">
    <location>
        <begin position="1203"/>
        <end position="1244"/>
    </location>
</feature>
<reference evidence="11 12" key="1">
    <citation type="submission" date="2012-08" db="EMBL/GenBank/DDBJ databases">
        <authorList>
            <person name="Gan P.H.P."/>
            <person name="Ikeda K."/>
            <person name="Irieda H."/>
            <person name="Narusaka M."/>
            <person name="O'Connell R.J."/>
            <person name="Narusaka Y."/>
            <person name="Takano Y."/>
            <person name="Kubo Y."/>
            <person name="Shirasu K."/>
        </authorList>
    </citation>
    <scope>NUCLEOTIDE SEQUENCE [LARGE SCALE GENOMIC DNA]</scope>
    <source>
        <strain evidence="11 12">Nara gc5</strain>
    </source>
</reference>
<dbReference type="Gene3D" id="3.40.50.300">
    <property type="entry name" value="P-loop containing nucleotide triphosphate hydrolases"/>
    <property type="match status" value="1"/>
</dbReference>
<dbReference type="Pfam" id="PF00400">
    <property type="entry name" value="WD40"/>
    <property type="match status" value="18"/>
</dbReference>
<feature type="repeat" description="WD" evidence="7">
    <location>
        <begin position="1455"/>
        <end position="1496"/>
    </location>
</feature>
<evidence type="ECO:0000256" key="7">
    <source>
        <dbReference type="PROSITE-ProRule" id="PRU00221"/>
    </source>
</evidence>
<dbReference type="EMBL" id="ANPB02000009">
    <property type="protein sequence ID" value="KAF4476091.1"/>
    <property type="molecule type" value="Genomic_DNA"/>
</dbReference>
<feature type="domain" description="Nephrocystin 3-like N-terminal" evidence="10">
    <location>
        <begin position="432"/>
        <end position="577"/>
    </location>
</feature>
<feature type="repeat" description="WD" evidence="7">
    <location>
        <begin position="1035"/>
        <end position="1076"/>
    </location>
</feature>
<dbReference type="InterPro" id="IPR036322">
    <property type="entry name" value="WD40_repeat_dom_sf"/>
</dbReference>
<dbReference type="SUPFAM" id="SSF53167">
    <property type="entry name" value="Purine and uridine phosphorylases"/>
    <property type="match status" value="1"/>
</dbReference>
<dbReference type="CDD" id="cd00200">
    <property type="entry name" value="WD40"/>
    <property type="match status" value="3"/>
</dbReference>
<feature type="repeat" description="WD" evidence="7">
    <location>
        <begin position="1413"/>
        <end position="1454"/>
    </location>
</feature>
<dbReference type="Pfam" id="PF01048">
    <property type="entry name" value="PNP_UDP_1"/>
    <property type="match status" value="1"/>
</dbReference>
<feature type="repeat" description="WD" evidence="7">
    <location>
        <begin position="1119"/>
        <end position="1160"/>
    </location>
</feature>
<feature type="repeat" description="WD" evidence="7">
    <location>
        <begin position="1371"/>
        <end position="1412"/>
    </location>
</feature>
<protein>
    <recommendedName>
        <fullName evidence="5">Mitochondrial division protein 1</fullName>
    </recommendedName>
</protein>
<feature type="repeat" description="WD" evidence="7">
    <location>
        <begin position="1287"/>
        <end position="1328"/>
    </location>
</feature>
<dbReference type="InterPro" id="IPR020472">
    <property type="entry name" value="WD40_PAC1"/>
</dbReference>
<feature type="repeat" description="WD" evidence="7">
    <location>
        <begin position="1497"/>
        <end position="1538"/>
    </location>
</feature>
<dbReference type="Gene3D" id="3.40.50.1580">
    <property type="entry name" value="Nucleoside phosphorylase domain"/>
    <property type="match status" value="1"/>
</dbReference>
<dbReference type="Pfam" id="PF24883">
    <property type="entry name" value="NPHP3_N"/>
    <property type="match status" value="1"/>
</dbReference>
<evidence type="ECO:0000256" key="2">
    <source>
        <dbReference type="ARBA" id="ARBA00022737"/>
    </source>
</evidence>
<dbReference type="GO" id="GO:0009116">
    <property type="term" value="P:nucleoside metabolic process"/>
    <property type="evidence" value="ECO:0007669"/>
    <property type="project" value="InterPro"/>
</dbReference>
<keyword evidence="12" id="KW-1185">Reference proteome</keyword>
<feature type="repeat" description="WD" evidence="7">
    <location>
        <begin position="1329"/>
        <end position="1370"/>
    </location>
</feature>
<dbReference type="Gene3D" id="2.130.10.10">
    <property type="entry name" value="YVTN repeat-like/Quinoprotein amine dehydrogenase"/>
    <property type="match status" value="8"/>
</dbReference>
<evidence type="ECO:0000256" key="6">
    <source>
        <dbReference type="ARBA" id="ARBA00043913"/>
    </source>
</evidence>
<comment type="function">
    <text evidence="6">Involved in mitochondrial fission. Acts as an adapter protein required to form mitochondrial fission complexes. Formation of these complexes is required to promote constriction and fission of the mitochondrial compartment at a late step in mitochondrial division.</text>
</comment>
<gene>
    <name evidence="11" type="ORF">CGGC5_v014640</name>
</gene>
<dbReference type="SMART" id="SM00320">
    <property type="entry name" value="WD40"/>
    <property type="match status" value="18"/>
</dbReference>
<dbReference type="GO" id="GO:0003824">
    <property type="term" value="F:catalytic activity"/>
    <property type="evidence" value="ECO:0007669"/>
    <property type="project" value="InterPro"/>
</dbReference>
<feature type="domain" description="Nucleoside phosphorylase" evidence="9">
    <location>
        <begin position="70"/>
        <end position="348"/>
    </location>
</feature>
<dbReference type="InterPro" id="IPR000845">
    <property type="entry name" value="Nucleoside_phosphorylase_d"/>
</dbReference>
<feature type="repeat" description="WD" evidence="7">
    <location>
        <begin position="1581"/>
        <end position="1622"/>
    </location>
</feature>
<evidence type="ECO:0000256" key="3">
    <source>
        <dbReference type="ARBA" id="ARBA00023054"/>
    </source>
</evidence>
<feature type="compositionally biased region" description="Basic and acidic residues" evidence="8">
    <location>
        <begin position="1"/>
        <end position="12"/>
    </location>
</feature>
<dbReference type="InterPro" id="IPR056884">
    <property type="entry name" value="NPHP3-like_N"/>
</dbReference>
<dbReference type="PANTHER" id="PTHR22847">
    <property type="entry name" value="WD40 REPEAT PROTEIN"/>
    <property type="match status" value="1"/>
</dbReference>
<evidence type="ECO:0000256" key="8">
    <source>
        <dbReference type="SAM" id="MobiDB-lite"/>
    </source>
</evidence>
<dbReference type="FunFam" id="2.130.10.10:FF:000228">
    <property type="entry name" value="COMPASS-like H3K4 histone methylase component WDR5A"/>
    <property type="match status" value="3"/>
</dbReference>
<keyword evidence="1 7" id="KW-0853">WD repeat</keyword>